<dbReference type="SUPFAM" id="SSF140657">
    <property type="entry name" value="Hyaluronidase post-catalytic domain-like"/>
    <property type="match status" value="1"/>
</dbReference>
<dbReference type="EMBL" id="PYLQ01000005">
    <property type="protein sequence ID" value="PST42355.1"/>
    <property type="molecule type" value="Genomic_DNA"/>
</dbReference>
<evidence type="ECO:0000256" key="5">
    <source>
        <dbReference type="SAM" id="Phobius"/>
    </source>
</evidence>
<dbReference type="Pfam" id="PF07554">
    <property type="entry name" value="FIVAR"/>
    <property type="match status" value="4"/>
</dbReference>
<dbReference type="SUPFAM" id="SSF49785">
    <property type="entry name" value="Galactose-binding domain-like"/>
    <property type="match status" value="4"/>
</dbReference>
<comment type="similarity">
    <text evidence="3">Belongs to the glycosyl hydrolase 84 family.</text>
</comment>
<dbReference type="Gene3D" id="2.60.120.260">
    <property type="entry name" value="Galactose-binding domain-like"/>
    <property type="match status" value="5"/>
</dbReference>
<dbReference type="InterPro" id="IPR015882">
    <property type="entry name" value="HEX_bac_N"/>
</dbReference>
<feature type="domain" description="GH84" evidence="7">
    <location>
        <begin position="180"/>
        <end position="450"/>
    </location>
</feature>
<dbReference type="InterPro" id="IPR017853">
    <property type="entry name" value="GH"/>
</dbReference>
<dbReference type="PROSITE" id="PS51257">
    <property type="entry name" value="PROKAR_LIPOPROTEIN"/>
    <property type="match status" value="1"/>
</dbReference>
<evidence type="ECO:0000313" key="8">
    <source>
        <dbReference type="EMBL" id="PST42355.1"/>
    </source>
</evidence>
<dbReference type="Pfam" id="PF07555">
    <property type="entry name" value="NAGidase"/>
    <property type="match status" value="1"/>
</dbReference>
<dbReference type="SUPFAM" id="SSF55545">
    <property type="entry name" value="beta-N-acetylhexosaminidase-like domain"/>
    <property type="match status" value="1"/>
</dbReference>
<sequence length="1875" mass="211030">MKEKVKRIVSLALAFLMSIGCIHSYPIVSALENDYEVYPNPHMMDYQDGSFDMTSTVNVVYEDGIDEYTKDRMNEVLAIKNIKASTSEEVKEGQTNILVGIKDSNQYVDQYVGEHYSVKTTQLFDQLDSYLLKVDNGTITVLGKDTDAAFYGLTSLYHIFKQLDGTNIRNFTIEDYANVASRGFIEGYYGNPWSTEDRKKLMEWGGYYKLNSYFYAPKDDPKHNSKWRELYTDEEIETKIKPLAEAGNKSKCRFVFALHPYMYNAIRYNSEENYQADLKVLQAKFEQVIKAGVRQIAILADDAGNVGGANYTKTLTDMTAWLKEMQKTYPDLKLTLPFCTQEYMSNGQSYYRNFPANIQIVMTGGRVWGEVTNNFTTTFTNNAGRGPYMWINWPCTDNSKKHLIMGGYTTFLHPGVDPNKIQGIVLNPMQQSEPSKVAIFGNACYSWNIWQSEEEAQKCWTASFKYVDHNSAIETQASAALRELSKHMINQNMDGRVTALQESVDLKDRLTSFKEALTNGTTISDEQFEDLINEFTILKNASATYRAQAGDTRIKDQIVYWLNCWDDTADAAINYLKAVKAVQDEEANDKIWDLYSTGQAAFEKSKTYGFNYVDHLEYAEVGVQHIVPFIKAMDSYLGDIASTIVNPNKQVTKFITNRSDSPTGNIDNVFDNKANTEIVYKTPNTISKGTYVGVSYSKAIDIDRVTFRLGTNSNSKDTFSKAKVQYTTDGKKWVDLDNQEYTLPNDVALTDLNLKGVKGIRMIATEDKANTWLGIRDIAVNADEVVTEEDPGTLSVDKLTLKGGSLNNLLDDSNATYAHFAESPYKGGEIKDYLPVDASITLTFKKAKTLGTIYFGQDAGTDKSTKYVIEYTTDGQTWKVLKEYNGDASVELDVSSQNIKAKAVRIRNLELNLKSNTAGYWWKVNTFKMADPGQINATFMYTDTWGIYRGTVANLTDGDSSTALDFSTSGDRTRKGDYIGWDLGKETAIGKIHAVIGGDRSAGDKWEKYSLQYSNDNQDWTTYKTYQGLASGKDTIDENFYGLKARYVRLVNEEERAVWVIFSEFTVNAYNPDEDFNNANVYTNTDYRLASQSEEALTELIYNQEITLEKGQYVGVDLSRIKDLSTFNIDYENGQGATLQVSKNGVEWTTVTGQEKELPDGRYVRLINKTDKAIKLTINHFEVHSNEITAPYLYKATMNINPSWGVGEDTRNNGAAFDGNIDSTTEFGDFPQKGQYIIYDLGQERTISKIQMYCQDSAVNYIRDADILVSDDLENWTKVVTIGDGNENTNDAGVKCIDSDAGYKASSTYPNKVYVEGTANNIKARYLKILMTATNNNRAVVFNEIVINDGEYVPVSNDPTYTSSTVEANGFIPQYMFDGDLSTAYRPGSKEAGSITYTLSSDLDVKKMHIIQKGEISNARVSVLVDGENGKKWVQVGTLKKSLNEFYMPEGNVYELKIEWDENKIPTISEVIMLNDDEYASTAANDLQKYINSLDVKENKYTADSYKEFEKALKQAQKVLDKQAGELDAITNAKAELEVAYANLVKRGDIQSVKDELDTINKLKEKDYTSETWAILQDQVKLAQEFIKKDEATITEKEVIDMVDALQKAKAQLVTKVSVSKKELKDYIASNELDKLDTNKYLTSTADSFKEALKNAQTLIEKEDATKEQLDEALKQLQDARTQLVLKATDDEVNALKALMDQYQEKDYTASSWKKFEKVYNDVKAALENENTSDDVQALTNTLKEAAQKLVKRGNLDGIHGLLDQIKQLDSKKYTEASYSKLIDVVTEISKKLENSSEMTQEEVDALVSELQNAINALEKAPTVTTDTNEPAHKPQVVTNNKVKTGDSTSVWTFATFALMAAIVYVSLRKRTKED</sequence>
<dbReference type="InterPro" id="IPR029018">
    <property type="entry name" value="Hex-like_dom2"/>
</dbReference>
<dbReference type="PANTHER" id="PTHR13170">
    <property type="entry name" value="O-GLCNACASE"/>
    <property type="match status" value="1"/>
</dbReference>
<comment type="caution">
    <text evidence="8">The sequence shown here is derived from an EMBL/GenBank/DDBJ whole genome shotgun (WGS) entry which is preliminary data.</text>
</comment>
<dbReference type="InterPro" id="IPR008979">
    <property type="entry name" value="Galactose-bd-like_sf"/>
</dbReference>
<dbReference type="Gene3D" id="1.20.1270.90">
    <property type="entry name" value="AF1782-like"/>
    <property type="match status" value="2"/>
</dbReference>
<dbReference type="SUPFAM" id="SSF51445">
    <property type="entry name" value="(Trans)glycosidases"/>
    <property type="match status" value="1"/>
</dbReference>
<gene>
    <name evidence="8" type="ORF">C7U54_05215</name>
</gene>
<organism evidence="8 9">
    <name type="scientific">Faecalibacillus intestinalis</name>
    <dbReference type="NCBI Taxonomy" id="1982626"/>
    <lineage>
        <taxon>Bacteria</taxon>
        <taxon>Bacillati</taxon>
        <taxon>Bacillota</taxon>
        <taxon>Erysipelotrichia</taxon>
        <taxon>Erysipelotrichales</taxon>
        <taxon>Coprobacillaceae</taxon>
        <taxon>Faecalibacillus</taxon>
    </lineage>
</organism>
<dbReference type="InterPro" id="IPR051822">
    <property type="entry name" value="Glycosyl_Hydrolase_84"/>
</dbReference>
<name>A0A2T3G474_9FIRM</name>
<proteinExistence type="inferred from homology"/>
<feature type="coiled-coil region" evidence="4">
    <location>
        <begin position="1790"/>
        <end position="1821"/>
    </location>
</feature>
<dbReference type="RefSeq" id="WP_107029537.1">
    <property type="nucleotide sequence ID" value="NZ_JAQEDG010000001.1"/>
</dbReference>
<keyword evidence="1 3" id="KW-0378">Hydrolase</keyword>
<reference evidence="8 9" key="1">
    <citation type="journal article" date="2019" name="Int. J. Syst. Evol. Microbiol.">
        <title>Faecalibacillus intestinalis gen. nov., sp. nov. and Faecalibacillus faecis sp. nov., isolated from human faeces.</title>
        <authorList>
            <person name="Seo B."/>
            <person name="Jeon K."/>
            <person name="Baek I."/>
            <person name="Lee Y.M."/>
            <person name="Baek K."/>
            <person name="Ko G."/>
        </authorList>
    </citation>
    <scope>NUCLEOTIDE SEQUENCE [LARGE SCALE GENOMIC DNA]</scope>
    <source>
        <strain evidence="8 9">SNUG30099</strain>
    </source>
</reference>
<evidence type="ECO:0000256" key="1">
    <source>
        <dbReference type="ARBA" id="ARBA00022801"/>
    </source>
</evidence>
<feature type="domain" description="F5/8 type C" evidence="6">
    <location>
        <begin position="906"/>
        <end position="1072"/>
    </location>
</feature>
<dbReference type="Gene3D" id="1.20.58.460">
    <property type="entry name" value="Hyaluronidase post-catalytic domain-like"/>
    <property type="match status" value="1"/>
</dbReference>
<dbReference type="PANTHER" id="PTHR13170:SF16">
    <property type="entry name" value="PROTEIN O-GLCNACASE"/>
    <property type="match status" value="1"/>
</dbReference>
<evidence type="ECO:0000259" key="6">
    <source>
        <dbReference type="PROSITE" id="PS50022"/>
    </source>
</evidence>
<feature type="coiled-coil region" evidence="4">
    <location>
        <begin position="1653"/>
        <end position="1749"/>
    </location>
</feature>
<dbReference type="GO" id="GO:0005975">
    <property type="term" value="P:carbohydrate metabolic process"/>
    <property type="evidence" value="ECO:0007669"/>
    <property type="project" value="UniProtKB-ARBA"/>
</dbReference>
<evidence type="ECO:0000256" key="4">
    <source>
        <dbReference type="SAM" id="Coils"/>
    </source>
</evidence>
<dbReference type="InterPro" id="IPR000421">
    <property type="entry name" value="FA58C"/>
</dbReference>
<evidence type="ECO:0000256" key="3">
    <source>
        <dbReference type="PROSITE-ProRule" id="PRU01353"/>
    </source>
</evidence>
<dbReference type="Gene3D" id="3.30.379.10">
    <property type="entry name" value="Chitobiase/beta-hexosaminidase domain 2-like"/>
    <property type="match status" value="1"/>
</dbReference>
<keyword evidence="5" id="KW-0472">Membrane</keyword>
<evidence type="ECO:0000313" key="9">
    <source>
        <dbReference type="Proteomes" id="UP000240974"/>
    </source>
</evidence>
<dbReference type="GO" id="GO:1901135">
    <property type="term" value="P:carbohydrate derivative metabolic process"/>
    <property type="evidence" value="ECO:0007669"/>
    <property type="project" value="UniProtKB-ARBA"/>
</dbReference>
<feature type="transmembrane region" description="Helical" evidence="5">
    <location>
        <begin position="1850"/>
        <end position="1868"/>
    </location>
</feature>
<keyword evidence="5" id="KW-0812">Transmembrane</keyword>
<protein>
    <submittedName>
        <fullName evidence="8">Beta-N-acetylglucosaminidase</fullName>
    </submittedName>
</protein>
<evidence type="ECO:0000256" key="2">
    <source>
        <dbReference type="ARBA" id="ARBA00023295"/>
    </source>
</evidence>
<dbReference type="PROSITE" id="PS52009">
    <property type="entry name" value="GH84"/>
    <property type="match status" value="1"/>
</dbReference>
<dbReference type="Pfam" id="PF02838">
    <property type="entry name" value="Glyco_hydro_20b"/>
    <property type="match status" value="1"/>
</dbReference>
<feature type="active site" description="Proton donor" evidence="3">
    <location>
        <position position="302"/>
    </location>
</feature>
<dbReference type="Proteomes" id="UP000240974">
    <property type="component" value="Unassembled WGS sequence"/>
</dbReference>
<keyword evidence="5" id="KW-1133">Transmembrane helix</keyword>
<evidence type="ECO:0000259" key="7">
    <source>
        <dbReference type="PROSITE" id="PS52009"/>
    </source>
</evidence>
<dbReference type="Gene3D" id="1.20.1270.70">
    <property type="entry name" value="Designed single chain three-helix bundle"/>
    <property type="match status" value="3"/>
</dbReference>
<dbReference type="Gene3D" id="3.20.20.80">
    <property type="entry name" value="Glycosidases"/>
    <property type="match status" value="1"/>
</dbReference>
<dbReference type="Pfam" id="PF00754">
    <property type="entry name" value="F5_F8_type_C"/>
    <property type="match status" value="3"/>
</dbReference>
<keyword evidence="9" id="KW-1185">Reference proteome</keyword>
<accession>A0A2T3G474</accession>
<keyword evidence="2 3" id="KW-0326">Glycosidase</keyword>
<dbReference type="PROSITE" id="PS50022">
    <property type="entry name" value="FA58C_3"/>
    <property type="match status" value="1"/>
</dbReference>
<dbReference type="InterPro" id="IPR011496">
    <property type="entry name" value="O-GlcNAcase_cat"/>
</dbReference>
<keyword evidence="4" id="KW-0175">Coiled coil</keyword>
<feature type="coiled-coil region" evidence="4">
    <location>
        <begin position="1506"/>
        <end position="1547"/>
    </location>
</feature>
<dbReference type="GO" id="GO:0015929">
    <property type="term" value="F:hexosaminidase activity"/>
    <property type="evidence" value="ECO:0007669"/>
    <property type="project" value="UniProtKB-ARBA"/>
</dbReference>